<dbReference type="PANTHER" id="PTHR39569">
    <property type="entry name" value="INORGANIC TRIPHOSPHATASE"/>
    <property type="match status" value="1"/>
</dbReference>
<dbReference type="InterPro" id="IPR007899">
    <property type="entry name" value="CHAD_dom"/>
</dbReference>
<gene>
    <name evidence="3" type="ORF">GOB87_10990</name>
</gene>
<dbReference type="RefSeq" id="WP_166316521.1">
    <property type="nucleotide sequence ID" value="NZ_WOTH01000023.1"/>
</dbReference>
<dbReference type="PANTHER" id="PTHR39569:SF1">
    <property type="entry name" value="INORGANIC TRIPHOSPHATASE"/>
    <property type="match status" value="1"/>
</dbReference>
<dbReference type="InterPro" id="IPR023577">
    <property type="entry name" value="CYTH_domain"/>
</dbReference>
<dbReference type="SUPFAM" id="SSF55154">
    <property type="entry name" value="CYTH-like phosphatases"/>
    <property type="match status" value="1"/>
</dbReference>
<dbReference type="EMBL" id="WOTH01000023">
    <property type="protein sequence ID" value="NHO54470.1"/>
    <property type="molecule type" value="Genomic_DNA"/>
</dbReference>
<feature type="domain" description="CHAD" evidence="2">
    <location>
        <begin position="222"/>
        <end position="499"/>
    </location>
</feature>
<dbReference type="Proteomes" id="UP000597459">
    <property type="component" value="Unassembled WGS sequence"/>
</dbReference>
<evidence type="ECO:0000313" key="3">
    <source>
        <dbReference type="EMBL" id="NHO54470.1"/>
    </source>
</evidence>
<dbReference type="InterPro" id="IPR033469">
    <property type="entry name" value="CYTH-like_dom_sf"/>
</dbReference>
<dbReference type="Pfam" id="PF01928">
    <property type="entry name" value="CYTH"/>
    <property type="match status" value="1"/>
</dbReference>
<dbReference type="PROSITE" id="PS51708">
    <property type="entry name" value="CHAD"/>
    <property type="match status" value="1"/>
</dbReference>
<reference evidence="3" key="1">
    <citation type="submission" date="2019-11" db="EMBL/GenBank/DDBJ databases">
        <title>Description of new Acetobacter species.</title>
        <authorList>
            <person name="Cleenwerck I."/>
            <person name="Sombolestani A.S."/>
        </authorList>
    </citation>
    <scope>NUCLEOTIDE SEQUENCE</scope>
    <source>
        <strain evidence="3">LMG 1626</strain>
    </source>
</reference>
<dbReference type="Gene3D" id="2.40.320.10">
    <property type="entry name" value="Hypothetical Protein Pfu-838710-001"/>
    <property type="match status" value="1"/>
</dbReference>
<name>A0A967B620_9PROT</name>
<sequence>MPDSHAVPSEIEIKLLFEAETRSLIEASPVLREHATVPVTKRQITTYYDTAALFLSGKGFALRVREVGGRFVQTLKSQSSEDGSLFERGEWEWPVSTDTPELARLKGTPVESLMPHLDGQLEPVWLSDVERTQHLLTHGDATVEVALDEGMVRAGQAEEPIRELELEIKSGSAAALHELALELVTSLPLRLGVETKAERGYRLRTDTLPASVHGKTPVLEQKVSAAQGLQRILGSGLCTLIGNEPAARLGDVEGVHQMRVAVRRLRSALQLFAPRLEPHSSERFTLELQRLGRILGAARDWDVFVSGTLPAAFPAGEAHEWHSLLTQAAEVRRRQAHETLKVELESSALTELVLSLMVWSEKQPFVKEDIAKKRLSDIAPDLLDRIWRKVHRRGHDIKELAEDDLHSLRKSLKKFRYAVDYLAGLYPSRQVKSCLQQCKRLQQTLGEINDMTVAAQLTDELDVGNVALAPAAGQLVAWSEQRRRKALKSLPVAWKELRDAPLFWR</sequence>
<dbReference type="GO" id="GO:0046872">
    <property type="term" value="F:metal ion binding"/>
    <property type="evidence" value="ECO:0007669"/>
    <property type="project" value="TreeGrafter"/>
</dbReference>
<dbReference type="PROSITE" id="PS51707">
    <property type="entry name" value="CYTH"/>
    <property type="match status" value="1"/>
</dbReference>
<dbReference type="GO" id="GO:0050355">
    <property type="term" value="F:inorganic triphosphate phosphatase activity"/>
    <property type="evidence" value="ECO:0007669"/>
    <property type="project" value="InterPro"/>
</dbReference>
<comment type="caution">
    <text evidence="3">The sequence shown here is derived from an EMBL/GenBank/DDBJ whole genome shotgun (WGS) entry which is preliminary data.</text>
</comment>
<dbReference type="SMART" id="SM01118">
    <property type="entry name" value="CYTH"/>
    <property type="match status" value="1"/>
</dbReference>
<dbReference type="SMART" id="SM00880">
    <property type="entry name" value="CHAD"/>
    <property type="match status" value="1"/>
</dbReference>
<dbReference type="Pfam" id="PF05235">
    <property type="entry name" value="CHAD"/>
    <property type="match status" value="1"/>
</dbReference>
<evidence type="ECO:0000313" key="4">
    <source>
        <dbReference type="Proteomes" id="UP000597459"/>
    </source>
</evidence>
<accession>A0A967B620</accession>
<dbReference type="AlphaFoldDB" id="A0A967B620"/>
<dbReference type="CDD" id="cd07756">
    <property type="entry name" value="CYTH-like_Pase_CHAD"/>
    <property type="match status" value="1"/>
</dbReference>
<organism evidence="3 4">
    <name type="scientific">Acetobacter estunensis</name>
    <dbReference type="NCBI Taxonomy" id="104097"/>
    <lineage>
        <taxon>Bacteria</taxon>
        <taxon>Pseudomonadati</taxon>
        <taxon>Pseudomonadota</taxon>
        <taxon>Alphaproteobacteria</taxon>
        <taxon>Acetobacterales</taxon>
        <taxon>Acetobacteraceae</taxon>
        <taxon>Acetobacter</taxon>
    </lineage>
</organism>
<protein>
    <submittedName>
        <fullName evidence="3">CHAD domain-containing protein</fullName>
    </submittedName>
</protein>
<dbReference type="InterPro" id="IPR039013">
    <property type="entry name" value="YgiF"/>
</dbReference>
<keyword evidence="4" id="KW-1185">Reference proteome</keyword>
<feature type="domain" description="CYTH" evidence="1">
    <location>
        <begin position="8"/>
        <end position="207"/>
    </location>
</feature>
<proteinExistence type="predicted"/>
<evidence type="ECO:0000259" key="1">
    <source>
        <dbReference type="PROSITE" id="PS51707"/>
    </source>
</evidence>
<dbReference type="InterPro" id="IPR038186">
    <property type="entry name" value="CHAD_dom_sf"/>
</dbReference>
<evidence type="ECO:0000259" key="2">
    <source>
        <dbReference type="PROSITE" id="PS51708"/>
    </source>
</evidence>
<dbReference type="Gene3D" id="1.40.20.10">
    <property type="entry name" value="CHAD domain"/>
    <property type="match status" value="1"/>
</dbReference>